<dbReference type="EMBL" id="JARYMX010000006">
    <property type="protein sequence ID" value="KAJ9544824.1"/>
    <property type="molecule type" value="Genomic_DNA"/>
</dbReference>
<evidence type="ECO:0000313" key="2">
    <source>
        <dbReference type="Proteomes" id="UP001172457"/>
    </source>
</evidence>
<keyword evidence="2" id="KW-1185">Reference proteome</keyword>
<dbReference type="InterPro" id="IPR021109">
    <property type="entry name" value="Peptidase_aspartic_dom_sf"/>
</dbReference>
<proteinExistence type="predicted"/>
<gene>
    <name evidence="1" type="ORF">OSB04_024531</name>
</gene>
<evidence type="ECO:0000313" key="1">
    <source>
        <dbReference type="EMBL" id="KAJ9544824.1"/>
    </source>
</evidence>
<organism evidence="1 2">
    <name type="scientific">Centaurea solstitialis</name>
    <name type="common">yellow star-thistle</name>
    <dbReference type="NCBI Taxonomy" id="347529"/>
    <lineage>
        <taxon>Eukaryota</taxon>
        <taxon>Viridiplantae</taxon>
        <taxon>Streptophyta</taxon>
        <taxon>Embryophyta</taxon>
        <taxon>Tracheophyta</taxon>
        <taxon>Spermatophyta</taxon>
        <taxon>Magnoliopsida</taxon>
        <taxon>eudicotyledons</taxon>
        <taxon>Gunneridae</taxon>
        <taxon>Pentapetalae</taxon>
        <taxon>asterids</taxon>
        <taxon>campanulids</taxon>
        <taxon>Asterales</taxon>
        <taxon>Asteraceae</taxon>
        <taxon>Carduoideae</taxon>
        <taxon>Cardueae</taxon>
        <taxon>Centaureinae</taxon>
        <taxon>Centaurea</taxon>
    </lineage>
</organism>
<dbReference type="AlphaFoldDB" id="A0AA38SMX8"/>
<sequence>MGGSISSFPVRFEIHIDPRVSLMRGIPQKPNNVIFSDTLKIMGIDRSNIVRRTTTLVGFNGDATNTLGEIVLPVFAKGINKQTKFNVIDCPSAYNAILGRPWIHDMKAVPSTYHQKIKFPSPWGVQEIISEKKIARECYKITMKTKPQDI</sequence>
<protein>
    <submittedName>
        <fullName evidence="1">Uncharacterized protein</fullName>
    </submittedName>
</protein>
<dbReference type="PANTHER" id="PTHR33240:SF8">
    <property type="entry name" value="OS03G0439900 PROTEIN"/>
    <property type="match status" value="1"/>
</dbReference>
<reference evidence="1" key="1">
    <citation type="submission" date="2023-03" db="EMBL/GenBank/DDBJ databases">
        <title>Chromosome-scale reference genome and RAD-based genetic map of yellow starthistle (Centaurea solstitialis) reveal putative structural variation and QTLs associated with invader traits.</title>
        <authorList>
            <person name="Reatini B."/>
            <person name="Cang F.A."/>
            <person name="Jiang Q."/>
            <person name="Mckibben M.T.W."/>
            <person name="Barker M.S."/>
            <person name="Rieseberg L.H."/>
            <person name="Dlugosch K.M."/>
        </authorList>
    </citation>
    <scope>NUCLEOTIDE SEQUENCE</scope>
    <source>
        <strain evidence="1">CAN-66</strain>
        <tissue evidence="1">Leaf</tissue>
    </source>
</reference>
<name>A0AA38SMX8_9ASTR</name>
<dbReference type="PANTHER" id="PTHR33240">
    <property type="entry name" value="OS08G0508500 PROTEIN"/>
    <property type="match status" value="1"/>
</dbReference>
<dbReference type="CDD" id="cd00303">
    <property type="entry name" value="retropepsin_like"/>
    <property type="match status" value="1"/>
</dbReference>
<dbReference type="Gene3D" id="2.40.70.10">
    <property type="entry name" value="Acid Proteases"/>
    <property type="match status" value="1"/>
</dbReference>
<accession>A0AA38SMX8</accession>
<dbReference type="Proteomes" id="UP001172457">
    <property type="component" value="Chromosome 6"/>
</dbReference>
<comment type="caution">
    <text evidence="1">The sequence shown here is derived from an EMBL/GenBank/DDBJ whole genome shotgun (WGS) entry which is preliminary data.</text>
</comment>